<dbReference type="InterPro" id="IPR003741">
    <property type="entry name" value="LUD_dom"/>
</dbReference>
<reference evidence="2 3" key="1">
    <citation type="submission" date="2018-06" db="EMBL/GenBank/DDBJ databases">
        <title>Genomic Encyclopedia of Archaeal and Bacterial Type Strains, Phase II (KMG-II): from individual species to whole genera.</title>
        <authorList>
            <person name="Goeker M."/>
        </authorList>
    </citation>
    <scope>NUCLEOTIDE SEQUENCE [LARGE SCALE GENOMIC DNA]</scope>
    <source>
        <strain evidence="2 3">DSM 29821</strain>
    </source>
</reference>
<evidence type="ECO:0000313" key="3">
    <source>
        <dbReference type="Proteomes" id="UP000249819"/>
    </source>
</evidence>
<dbReference type="PANTHER" id="PTHR43682">
    <property type="entry name" value="LACTATE UTILIZATION PROTEIN C"/>
    <property type="match status" value="1"/>
</dbReference>
<gene>
    <name evidence="2" type="ORF">CLV59_11393</name>
</gene>
<dbReference type="EMBL" id="QLMA01000013">
    <property type="protein sequence ID" value="RAJ73540.1"/>
    <property type="molecule type" value="Genomic_DNA"/>
</dbReference>
<proteinExistence type="predicted"/>
<dbReference type="Gene3D" id="3.40.50.10420">
    <property type="entry name" value="NagB/RpiA/CoA transferase-like"/>
    <property type="match status" value="1"/>
</dbReference>
<dbReference type="Pfam" id="PF02589">
    <property type="entry name" value="LUD_dom"/>
    <property type="match status" value="1"/>
</dbReference>
<organism evidence="2 3">
    <name type="scientific">Chitinophaga dinghuensis</name>
    <dbReference type="NCBI Taxonomy" id="1539050"/>
    <lineage>
        <taxon>Bacteria</taxon>
        <taxon>Pseudomonadati</taxon>
        <taxon>Bacteroidota</taxon>
        <taxon>Chitinophagia</taxon>
        <taxon>Chitinophagales</taxon>
        <taxon>Chitinophagaceae</taxon>
        <taxon>Chitinophaga</taxon>
    </lineage>
</organism>
<dbReference type="InterPro" id="IPR024185">
    <property type="entry name" value="FTHF_cligase-like_sf"/>
</dbReference>
<keyword evidence="3" id="KW-1185">Reference proteome</keyword>
<dbReference type="PANTHER" id="PTHR43682:SF1">
    <property type="entry name" value="LACTATE UTILIZATION PROTEIN C"/>
    <property type="match status" value="1"/>
</dbReference>
<feature type="domain" description="LUD" evidence="1">
    <location>
        <begin position="83"/>
        <end position="187"/>
    </location>
</feature>
<dbReference type="RefSeq" id="WP_170137956.1">
    <property type="nucleotide sequence ID" value="NZ_QLMA01000013.1"/>
</dbReference>
<comment type="caution">
    <text evidence="2">The sequence shown here is derived from an EMBL/GenBank/DDBJ whole genome shotgun (WGS) entry which is preliminary data.</text>
</comment>
<dbReference type="InterPro" id="IPR037171">
    <property type="entry name" value="NagB/RpiA_transferase-like"/>
</dbReference>
<dbReference type="Proteomes" id="UP000249819">
    <property type="component" value="Unassembled WGS sequence"/>
</dbReference>
<dbReference type="SUPFAM" id="SSF100950">
    <property type="entry name" value="NagB/RpiA/CoA transferase-like"/>
    <property type="match status" value="1"/>
</dbReference>
<protein>
    <submittedName>
        <fullName evidence="2">L-lactate dehydrogenase complex protein LldG</fullName>
    </submittedName>
</protein>
<name>A0A327VL05_9BACT</name>
<sequence>MSSRDKILQAVKNNQPEHTMLPSLEGLSDMPDTLEDYKRVVEGLGAIVEEVNSEADELAALDKHLPDRLRMIDARSSIQREWIHEDPHSLEDVDVAIVEGQWAVAENGAVWLTEKDMQVRALPFICQHLILVISRERILATMHEAYEKIGSPENGFGVFIAGPSKTADIEQSLVLGAHGAKSLLVLVKP</sequence>
<evidence type="ECO:0000313" key="2">
    <source>
        <dbReference type="EMBL" id="RAJ73540.1"/>
    </source>
</evidence>
<evidence type="ECO:0000259" key="1">
    <source>
        <dbReference type="Pfam" id="PF02589"/>
    </source>
</evidence>
<dbReference type="AlphaFoldDB" id="A0A327VL05"/>
<accession>A0A327VL05</accession>